<dbReference type="Proteomes" id="UP000034849">
    <property type="component" value="Unassembled WGS sequence"/>
</dbReference>
<accession>A0A0G0IUZ9</accession>
<name>A0A0G0IUZ9_9BACT</name>
<gene>
    <name evidence="1" type="ORF">US42_C0003G0051</name>
</gene>
<reference evidence="1 2" key="1">
    <citation type="journal article" date="2015" name="Nature">
        <title>rRNA introns, odd ribosomes, and small enigmatic genomes across a large radiation of phyla.</title>
        <authorList>
            <person name="Brown C.T."/>
            <person name="Hug L.A."/>
            <person name="Thomas B.C."/>
            <person name="Sharon I."/>
            <person name="Castelle C.J."/>
            <person name="Singh A."/>
            <person name="Wilkins M.J."/>
            <person name="Williams K.H."/>
            <person name="Banfield J.F."/>
        </authorList>
    </citation>
    <scope>NUCLEOTIDE SEQUENCE [LARGE SCALE GENOMIC DNA]</scope>
</reference>
<evidence type="ECO:0000313" key="2">
    <source>
        <dbReference type="Proteomes" id="UP000034849"/>
    </source>
</evidence>
<dbReference type="AlphaFoldDB" id="A0A0G0IUZ9"/>
<protein>
    <submittedName>
        <fullName evidence="1">Uncharacterized protein</fullName>
    </submittedName>
</protein>
<dbReference type="EMBL" id="LBSX01000003">
    <property type="protein sequence ID" value="KKQ27994.1"/>
    <property type="molecule type" value="Genomic_DNA"/>
</dbReference>
<sequence>MSNSPTILVKKADGTQVRMTMEEFKVYKSGVNSDNKKQIAFVPSSGRGADSIKKIETAVKTEIKHEEKLENLETEKLVVNDLPMVLNTEALTTTAPVKEVFVNEAEYKSLNHENIKALKQVEPVKIKQPVIKPEIVKIKNWKEDDYKSLLDSPETEKVAPVASAPVNKNEQLAEKIISALPFKVNNDILGRLRSLVLSRVKEIRDDDQVVSYATRAKENGGLGLAELAASDLVALINKYLPSKSKLTKTVLDDEESEAPQTATKMAPAKVYFPQTETKKPEVVGKPIMQDVTPPPPVEKRSMGPVEEFKFITVVDFRRLATKPEECTRILNEKLIALKAESYLIYSQAVAGWFASPLYSKYCEVFKRSLNEKQKISDLLLIKNKEELTLEEFKALLEFSRGLNG</sequence>
<proteinExistence type="predicted"/>
<evidence type="ECO:0000313" key="1">
    <source>
        <dbReference type="EMBL" id="KKQ27994.1"/>
    </source>
</evidence>
<comment type="caution">
    <text evidence="1">The sequence shown here is derived from an EMBL/GenBank/DDBJ whole genome shotgun (WGS) entry which is preliminary data.</text>
</comment>
<organism evidence="1 2">
    <name type="scientific">Candidatus Magasanikbacteria bacterium GW2011_GWC2_37_14</name>
    <dbReference type="NCBI Taxonomy" id="1619046"/>
    <lineage>
        <taxon>Bacteria</taxon>
        <taxon>Candidatus Magasanikiibacteriota</taxon>
    </lineage>
</organism>
<dbReference type="STRING" id="1619046.US42_C0003G0051"/>